<dbReference type="Gene3D" id="1.10.260.40">
    <property type="entry name" value="lambda repressor-like DNA-binding domains"/>
    <property type="match status" value="1"/>
</dbReference>
<evidence type="ECO:0000259" key="2">
    <source>
        <dbReference type="PROSITE" id="PS50943"/>
    </source>
</evidence>
<protein>
    <submittedName>
        <fullName evidence="3">BamHI control element</fullName>
    </submittedName>
</protein>
<dbReference type="GO" id="GO:0005829">
    <property type="term" value="C:cytosol"/>
    <property type="evidence" value="ECO:0007669"/>
    <property type="project" value="TreeGrafter"/>
</dbReference>
<accession>A0A0D6EVH0</accession>
<evidence type="ECO:0000313" key="3">
    <source>
        <dbReference type="EMBL" id="CEZ19491.1"/>
    </source>
</evidence>
<dbReference type="SMART" id="SM00530">
    <property type="entry name" value="HTH_XRE"/>
    <property type="match status" value="1"/>
</dbReference>
<evidence type="ECO:0000256" key="1">
    <source>
        <dbReference type="ARBA" id="ARBA00023125"/>
    </source>
</evidence>
<name>A0A0D6EVH0_9PROT</name>
<dbReference type="EMBL" id="LN827929">
    <property type="protein sequence ID" value="CEZ19491.1"/>
    <property type="molecule type" value="Genomic_DNA"/>
</dbReference>
<evidence type="ECO:0000313" key="4">
    <source>
        <dbReference type="Proteomes" id="UP000064007"/>
    </source>
</evidence>
<gene>
    <name evidence="3" type="ORF">BN1208_0604</name>
</gene>
<dbReference type="RefSeq" id="WP_197540438.1">
    <property type="nucleotide sequence ID" value="NZ_LN827929.1"/>
</dbReference>
<dbReference type="AlphaFoldDB" id="A0A0D6EVH0"/>
<dbReference type="CDD" id="cd00093">
    <property type="entry name" value="HTH_XRE"/>
    <property type="match status" value="1"/>
</dbReference>
<dbReference type="PROSITE" id="PS50943">
    <property type="entry name" value="HTH_CROC1"/>
    <property type="match status" value="1"/>
</dbReference>
<dbReference type="PANTHER" id="PTHR46797:SF1">
    <property type="entry name" value="METHYLPHOSPHONATE SYNTHASE"/>
    <property type="match status" value="1"/>
</dbReference>
<reference evidence="4" key="1">
    <citation type="submission" date="2014-12" db="EMBL/GenBank/DDBJ databases">
        <authorList>
            <person name="Salcher M.M."/>
        </authorList>
    </citation>
    <scope>NUCLEOTIDE SEQUENCE [LARGE SCALE GENOMIC DNA]</scope>
    <source>
        <strain evidence="4">MMS-10A-171</strain>
    </source>
</reference>
<dbReference type="Proteomes" id="UP000064007">
    <property type="component" value="Chromosome 1"/>
</dbReference>
<organism evidence="3 4">
    <name type="scientific">Candidatus Methylopumilus planktonicus</name>
    <dbReference type="NCBI Taxonomy" id="1581557"/>
    <lineage>
        <taxon>Bacteria</taxon>
        <taxon>Pseudomonadati</taxon>
        <taxon>Pseudomonadota</taxon>
        <taxon>Betaproteobacteria</taxon>
        <taxon>Nitrosomonadales</taxon>
        <taxon>Methylophilaceae</taxon>
        <taxon>Candidatus Methylopumilus</taxon>
    </lineage>
</organism>
<proteinExistence type="predicted"/>
<dbReference type="InterPro" id="IPR010982">
    <property type="entry name" value="Lambda_DNA-bd_dom_sf"/>
</dbReference>
<dbReference type="InterPro" id="IPR001387">
    <property type="entry name" value="Cro/C1-type_HTH"/>
</dbReference>
<dbReference type="InterPro" id="IPR050807">
    <property type="entry name" value="TransReg_Diox_bact_type"/>
</dbReference>
<dbReference type="PANTHER" id="PTHR46797">
    <property type="entry name" value="HTH-TYPE TRANSCRIPTIONAL REGULATOR"/>
    <property type="match status" value="1"/>
</dbReference>
<dbReference type="STRING" id="1581557.BN1208_0604"/>
<dbReference type="KEGG" id="mbat:BN1208_0604"/>
<dbReference type="SUPFAM" id="SSF47413">
    <property type="entry name" value="lambda repressor-like DNA-binding domains"/>
    <property type="match status" value="1"/>
</dbReference>
<sequence>MISLIKLDAAFGKTLRKRRLAKLLTQEVLATEANLSRAYISDLEIGKKDPSLFTVFKLAEALKLKPSTLIDEVENTI</sequence>
<dbReference type="GO" id="GO:0003700">
    <property type="term" value="F:DNA-binding transcription factor activity"/>
    <property type="evidence" value="ECO:0007669"/>
    <property type="project" value="TreeGrafter"/>
</dbReference>
<dbReference type="Pfam" id="PF01381">
    <property type="entry name" value="HTH_3"/>
    <property type="match status" value="1"/>
</dbReference>
<dbReference type="HOGENOM" id="CLU_066192_29_0_4"/>
<dbReference type="GO" id="GO:0003677">
    <property type="term" value="F:DNA binding"/>
    <property type="evidence" value="ECO:0007669"/>
    <property type="project" value="UniProtKB-KW"/>
</dbReference>
<feature type="domain" description="HTH cro/C1-type" evidence="2">
    <location>
        <begin position="15"/>
        <end position="69"/>
    </location>
</feature>
<keyword evidence="4" id="KW-1185">Reference proteome</keyword>
<keyword evidence="1" id="KW-0238">DNA-binding</keyword>